<dbReference type="RefSeq" id="WP_039843518.1">
    <property type="nucleotide sequence ID" value="NZ_CP006877.1"/>
</dbReference>
<evidence type="ECO:0000313" key="1">
    <source>
        <dbReference type="EMBL" id="AJD39532.1"/>
    </source>
</evidence>
<gene>
    <name evidence="1" type="ORF">RGR602_CH00158</name>
</gene>
<organism evidence="1 2">
    <name type="scientific">Rhizobium gallicum bv. gallicum R602sp</name>
    <dbReference type="NCBI Taxonomy" id="1041138"/>
    <lineage>
        <taxon>Bacteria</taxon>
        <taxon>Pseudomonadati</taxon>
        <taxon>Pseudomonadota</taxon>
        <taxon>Alphaproteobacteria</taxon>
        <taxon>Hyphomicrobiales</taxon>
        <taxon>Rhizobiaceae</taxon>
        <taxon>Rhizobium/Agrobacterium group</taxon>
        <taxon>Rhizobium</taxon>
    </lineage>
</organism>
<dbReference type="Proteomes" id="UP000031368">
    <property type="component" value="Chromosome"/>
</dbReference>
<proteinExistence type="predicted"/>
<dbReference type="EMBL" id="CP006877">
    <property type="protein sequence ID" value="AJD39532.1"/>
    <property type="molecule type" value="Genomic_DNA"/>
</dbReference>
<keyword evidence="2" id="KW-1185">Reference proteome</keyword>
<accession>A0A0B4WZ47</accession>
<dbReference type="KEGG" id="rga:RGR602_CH00158"/>
<name>A0A0B4WZ47_9HYPH</name>
<sequence length="72" mass="7951">MAHKKTAKAEQTRNFDDGVGDYTIDMLNTLIAQSRSARQPMLTYLLSMALIEAHRVNVDHAPATHEAGLSLN</sequence>
<protein>
    <submittedName>
        <fullName evidence="1">Uncharacterized protein</fullName>
    </submittedName>
</protein>
<dbReference type="AlphaFoldDB" id="A0A0B4WZ47"/>
<reference evidence="1 2" key="1">
    <citation type="submission" date="2013-11" db="EMBL/GenBank/DDBJ databases">
        <title>Complete genome sequence of Rhizobium gallicum bv. gallicum R602.</title>
        <authorList>
            <person name="Bustos P."/>
            <person name="Santamaria R.I."/>
            <person name="Lozano L."/>
            <person name="Acosta J.L."/>
            <person name="Ormeno-Orrillo E."/>
            <person name="Rogel M.A."/>
            <person name="Romero D."/>
            <person name="Cevallos M.A."/>
            <person name="Martinez-Romero E."/>
            <person name="Gonzalez V."/>
        </authorList>
    </citation>
    <scope>NUCLEOTIDE SEQUENCE [LARGE SCALE GENOMIC DNA]</scope>
    <source>
        <strain evidence="1 2">R602</strain>
    </source>
</reference>
<dbReference type="HOGENOM" id="CLU_2719499_0_0_5"/>
<evidence type="ECO:0000313" key="2">
    <source>
        <dbReference type="Proteomes" id="UP000031368"/>
    </source>
</evidence>